<dbReference type="GO" id="GO:0016301">
    <property type="term" value="F:kinase activity"/>
    <property type="evidence" value="ECO:0007669"/>
    <property type="project" value="UniProtKB-KW"/>
</dbReference>
<comment type="caution">
    <text evidence="4">The sequence shown here is derived from an EMBL/GenBank/DDBJ whole genome shotgun (WGS) entry which is preliminary data.</text>
</comment>
<accession>A0A4R9BJG6</accession>
<evidence type="ECO:0000313" key="4">
    <source>
        <dbReference type="EMBL" id="TFD85921.1"/>
    </source>
</evidence>
<keyword evidence="2" id="KW-0418">Kinase</keyword>
<protein>
    <submittedName>
        <fullName evidence="4">HipA domain-containing protein</fullName>
    </submittedName>
</protein>
<evidence type="ECO:0000313" key="5">
    <source>
        <dbReference type="Proteomes" id="UP000297626"/>
    </source>
</evidence>
<dbReference type="InterPro" id="IPR012893">
    <property type="entry name" value="HipA-like_C"/>
</dbReference>
<keyword evidence="5" id="KW-1185">Reference proteome</keyword>
<dbReference type="AlphaFoldDB" id="A0A4R9BJG6"/>
<feature type="domain" description="HipA-like C-terminal" evidence="3">
    <location>
        <begin position="2"/>
        <end position="81"/>
    </location>
</feature>
<organism evidence="4 5">
    <name type="scientific">Cryobacterium serini</name>
    <dbReference type="NCBI Taxonomy" id="1259201"/>
    <lineage>
        <taxon>Bacteria</taxon>
        <taxon>Bacillati</taxon>
        <taxon>Actinomycetota</taxon>
        <taxon>Actinomycetes</taxon>
        <taxon>Micrococcales</taxon>
        <taxon>Microbacteriaceae</taxon>
        <taxon>Cryobacterium</taxon>
    </lineage>
</organism>
<dbReference type="Proteomes" id="UP000297626">
    <property type="component" value="Unassembled WGS sequence"/>
</dbReference>
<dbReference type="EMBL" id="SOHN01000016">
    <property type="protein sequence ID" value="TFD85921.1"/>
    <property type="molecule type" value="Genomic_DNA"/>
</dbReference>
<evidence type="ECO:0000256" key="1">
    <source>
        <dbReference type="ARBA" id="ARBA00022679"/>
    </source>
</evidence>
<proteinExistence type="predicted"/>
<gene>
    <name evidence="4" type="ORF">E3T51_12210</name>
</gene>
<keyword evidence="1" id="KW-0808">Transferase</keyword>
<sequence length="118" mass="13412">MSAMTPMGLGPQSSATYENFADTIGQVTLEAVSKDLREMFGRVAFTVLVGSVDGHWRNHGFLRIDGVWRLRPLFDVNLTRAGSRVPSRRINDRDAPSNRDVRLFIEGRENLFWDRVCD</sequence>
<reference evidence="4 5" key="1">
    <citation type="submission" date="2019-03" db="EMBL/GenBank/DDBJ databases">
        <title>Genomics of glacier-inhabiting Cryobacterium strains.</title>
        <authorList>
            <person name="Liu Q."/>
            <person name="Xin Y.-H."/>
        </authorList>
    </citation>
    <scope>NUCLEOTIDE SEQUENCE [LARGE SCALE GENOMIC DNA]</scope>
    <source>
        <strain evidence="4 5">Sr54</strain>
    </source>
</reference>
<evidence type="ECO:0000256" key="2">
    <source>
        <dbReference type="ARBA" id="ARBA00022777"/>
    </source>
</evidence>
<evidence type="ECO:0000259" key="3">
    <source>
        <dbReference type="Pfam" id="PF07804"/>
    </source>
</evidence>
<dbReference type="Pfam" id="PF07804">
    <property type="entry name" value="HipA_C"/>
    <property type="match status" value="1"/>
</dbReference>
<name>A0A4R9BJG6_9MICO</name>